<feature type="domain" description="Letm1 RBD" evidence="17">
    <location>
        <begin position="228"/>
        <end position="418"/>
    </location>
</feature>
<dbReference type="GO" id="GO:0005743">
    <property type="term" value="C:mitochondrial inner membrane"/>
    <property type="evidence" value="ECO:0007669"/>
    <property type="project" value="UniProtKB-SubCell"/>
</dbReference>
<dbReference type="Proteomes" id="UP000646827">
    <property type="component" value="Unassembled WGS sequence"/>
</dbReference>
<keyword evidence="2" id="KW-0813">Transport</keyword>
<gene>
    <name evidence="18" type="ORF">INT45_004700</name>
</gene>
<dbReference type="OrthoDB" id="275278at2759"/>
<evidence type="ECO:0000256" key="16">
    <source>
        <dbReference type="SAM" id="Phobius"/>
    </source>
</evidence>
<keyword evidence="12 14" id="KW-0496">Mitochondrion</keyword>
<sequence length="617" mass="70121">MYPGIHVSVRFRTICTRLPVNGTPVYRTIPTNVSIRPTMTRNAISVRRSLHSSRHVRNAGETKQVIESETTMTSRAAKLAKENAEASSTATSTGGAATASTKAATSGEAGVASATTSTAAAPIKPKKTIWQKVKEEAVHYWHGTKLLGLEIKISSKLTWKLLNGGYLTRREARQLRRTTSDIMRLVPFAVFVLVPFMELLLPVALKLFPNMLPSTYESKSTEEEKKRKLLKVRLEMANFLQETIAESGFPGSDNSQAAKEFSDFFRKIRMTGEQPSTENLLTVARRFEDELTLDNLSRPQLVSMCKYMNINAFGTDNFLRFQIRNRMRQIKADDIVIQSEGIPSLTIQELQSACAARGIRTIGASPGRLRDELAQWVDLNLNHQVPSTLLILSRAFSFTDRSLTTEDALRATFNSLPDNLVNETELQVLELVGQSTYKQKLDVLEQQQELIEDESEQEEKEAQARREEEELQEQKRKEQERSDKDAEKRDAFVADAKAVEEARKEGKKSDDKLSDEETQELQDALAKLRTKVDVLEERAQLNEIKFHHEDYKDLIEELKEATQRDADKASMRLGKKLEKMLNEIDRELDTLEKEHDEPVKEEEKEPRVQDILMYGKF</sequence>
<protein>
    <recommendedName>
        <fullName evidence="17">Letm1 RBD domain-containing protein</fullName>
    </recommendedName>
</protein>
<keyword evidence="7" id="KW-0106">Calcium</keyword>
<evidence type="ECO:0000256" key="3">
    <source>
        <dbReference type="ARBA" id="ARBA00022568"/>
    </source>
</evidence>
<accession>A0A8H7SFV0</accession>
<evidence type="ECO:0000313" key="18">
    <source>
        <dbReference type="EMBL" id="KAG2227658.1"/>
    </source>
</evidence>
<organism evidence="18 19">
    <name type="scientific">Circinella minor</name>
    <dbReference type="NCBI Taxonomy" id="1195481"/>
    <lineage>
        <taxon>Eukaryota</taxon>
        <taxon>Fungi</taxon>
        <taxon>Fungi incertae sedis</taxon>
        <taxon>Mucoromycota</taxon>
        <taxon>Mucoromycotina</taxon>
        <taxon>Mucoromycetes</taxon>
        <taxon>Mucorales</taxon>
        <taxon>Lichtheimiaceae</taxon>
        <taxon>Circinella</taxon>
    </lineage>
</organism>
<evidence type="ECO:0000256" key="10">
    <source>
        <dbReference type="ARBA" id="ARBA00023054"/>
    </source>
</evidence>
<comment type="caution">
    <text evidence="18">The sequence shown here is derived from an EMBL/GenBank/DDBJ whole genome shotgun (WGS) entry which is preliminary data.</text>
</comment>
<evidence type="ECO:0000256" key="4">
    <source>
        <dbReference type="ARBA" id="ARBA00022692"/>
    </source>
</evidence>
<dbReference type="InterPro" id="IPR044202">
    <property type="entry name" value="LETM1/MDM38-like"/>
</dbReference>
<dbReference type="AlphaFoldDB" id="A0A8H7SFV0"/>
<keyword evidence="13 16" id="KW-0472">Membrane</keyword>
<evidence type="ECO:0000256" key="12">
    <source>
        <dbReference type="ARBA" id="ARBA00023128"/>
    </source>
</evidence>
<keyword evidence="5" id="KW-0479">Metal-binding</keyword>
<feature type="compositionally biased region" description="Basic and acidic residues" evidence="15">
    <location>
        <begin position="460"/>
        <end position="512"/>
    </location>
</feature>
<keyword evidence="10" id="KW-0175">Coiled coil</keyword>
<evidence type="ECO:0000256" key="14">
    <source>
        <dbReference type="PROSITE-ProRule" id="PRU01094"/>
    </source>
</evidence>
<dbReference type="InterPro" id="IPR059005">
    <property type="entry name" value="LETM1_C"/>
</dbReference>
<dbReference type="GO" id="GO:0030003">
    <property type="term" value="P:intracellular monoatomic cation homeostasis"/>
    <property type="evidence" value="ECO:0007669"/>
    <property type="project" value="TreeGrafter"/>
</dbReference>
<keyword evidence="11" id="KW-0406">Ion transport</keyword>
<dbReference type="PANTHER" id="PTHR14009:SF1">
    <property type="entry name" value="MITOCHONDRIAL PROTON_CALCIUM EXCHANGER PROTEIN"/>
    <property type="match status" value="1"/>
</dbReference>
<name>A0A8H7SFV0_9FUNG</name>
<reference evidence="18 19" key="1">
    <citation type="submission" date="2020-12" db="EMBL/GenBank/DDBJ databases">
        <title>Metabolic potential, ecology and presence of endohyphal bacteria is reflected in genomic diversity of Mucoromycotina.</title>
        <authorList>
            <person name="Muszewska A."/>
            <person name="Okrasinska A."/>
            <person name="Steczkiewicz K."/>
            <person name="Drgas O."/>
            <person name="Orlowska M."/>
            <person name="Perlinska-Lenart U."/>
            <person name="Aleksandrzak-Piekarczyk T."/>
            <person name="Szatraj K."/>
            <person name="Zielenkiewicz U."/>
            <person name="Pilsyk S."/>
            <person name="Malc E."/>
            <person name="Mieczkowski P."/>
            <person name="Kruszewska J.S."/>
            <person name="Biernat P."/>
            <person name="Pawlowska J."/>
        </authorList>
    </citation>
    <scope>NUCLEOTIDE SEQUENCE [LARGE SCALE GENOMIC DNA]</scope>
    <source>
        <strain evidence="18 19">CBS 142.35</strain>
    </source>
</reference>
<dbReference type="GO" id="GO:0043022">
    <property type="term" value="F:ribosome binding"/>
    <property type="evidence" value="ECO:0007669"/>
    <property type="project" value="InterPro"/>
</dbReference>
<dbReference type="PROSITE" id="PS51758">
    <property type="entry name" value="LETM1_RBD"/>
    <property type="match status" value="1"/>
</dbReference>
<feature type="transmembrane region" description="Helical" evidence="16">
    <location>
        <begin position="185"/>
        <end position="205"/>
    </location>
</feature>
<evidence type="ECO:0000256" key="13">
    <source>
        <dbReference type="ARBA" id="ARBA00023136"/>
    </source>
</evidence>
<evidence type="ECO:0000256" key="5">
    <source>
        <dbReference type="ARBA" id="ARBA00022723"/>
    </source>
</evidence>
<dbReference type="PANTHER" id="PTHR14009">
    <property type="entry name" value="LEUCINE ZIPPER-EF-HAND CONTAINING TRANSMEMBRANE PROTEIN"/>
    <property type="match status" value="1"/>
</dbReference>
<keyword evidence="3" id="KW-0109">Calcium transport</keyword>
<dbReference type="Pfam" id="PF07766">
    <property type="entry name" value="LETM1_RBD"/>
    <property type="match status" value="1"/>
</dbReference>
<keyword evidence="9 16" id="KW-1133">Transmembrane helix</keyword>
<evidence type="ECO:0000256" key="2">
    <source>
        <dbReference type="ARBA" id="ARBA00022448"/>
    </source>
</evidence>
<evidence type="ECO:0000256" key="7">
    <source>
        <dbReference type="ARBA" id="ARBA00022837"/>
    </source>
</evidence>
<keyword evidence="19" id="KW-1185">Reference proteome</keyword>
<feature type="region of interest" description="Disordered" evidence="15">
    <location>
        <begin position="79"/>
        <end position="109"/>
    </location>
</feature>
<evidence type="ECO:0000256" key="9">
    <source>
        <dbReference type="ARBA" id="ARBA00022989"/>
    </source>
</evidence>
<dbReference type="EMBL" id="JAEPRB010000005">
    <property type="protein sequence ID" value="KAG2227658.1"/>
    <property type="molecule type" value="Genomic_DNA"/>
</dbReference>
<evidence type="ECO:0000256" key="15">
    <source>
        <dbReference type="SAM" id="MobiDB-lite"/>
    </source>
</evidence>
<evidence type="ECO:0000256" key="1">
    <source>
        <dbReference type="ARBA" id="ARBA00004434"/>
    </source>
</evidence>
<evidence type="ECO:0000313" key="19">
    <source>
        <dbReference type="Proteomes" id="UP000646827"/>
    </source>
</evidence>
<feature type="region of interest" description="Disordered" evidence="15">
    <location>
        <begin position="451"/>
        <end position="521"/>
    </location>
</feature>
<evidence type="ECO:0000256" key="6">
    <source>
        <dbReference type="ARBA" id="ARBA00022792"/>
    </source>
</evidence>
<feature type="compositionally biased region" description="Low complexity" evidence="15">
    <location>
        <begin position="85"/>
        <end position="109"/>
    </location>
</feature>
<keyword evidence="6" id="KW-0999">Mitochondrion inner membrane</keyword>
<evidence type="ECO:0000256" key="11">
    <source>
        <dbReference type="ARBA" id="ARBA00023065"/>
    </source>
</evidence>
<keyword evidence="8" id="KW-0809">Transit peptide</keyword>
<dbReference type="InterPro" id="IPR033122">
    <property type="entry name" value="LETM1-like_RBD"/>
</dbReference>
<keyword evidence="4 16" id="KW-0812">Transmembrane</keyword>
<evidence type="ECO:0000259" key="17">
    <source>
        <dbReference type="PROSITE" id="PS51758"/>
    </source>
</evidence>
<evidence type="ECO:0000256" key="8">
    <source>
        <dbReference type="ARBA" id="ARBA00022946"/>
    </source>
</evidence>
<proteinExistence type="predicted"/>
<dbReference type="Pfam" id="PF26561">
    <property type="entry name" value="LETM1_C"/>
    <property type="match status" value="1"/>
</dbReference>
<comment type="subcellular location">
    <subcellularLocation>
        <location evidence="1">Mitochondrion inner membrane</location>
        <topology evidence="1">Single-pass membrane protein</topology>
    </subcellularLocation>
</comment>